<dbReference type="Proteomes" id="UP000325577">
    <property type="component" value="Linkage Group LG10"/>
</dbReference>
<evidence type="ECO:0000313" key="3">
    <source>
        <dbReference type="Proteomes" id="UP000325577"/>
    </source>
</evidence>
<keyword evidence="3" id="KW-1185">Reference proteome</keyword>
<proteinExistence type="predicted"/>
<protein>
    <recommendedName>
        <fullName evidence="1">F-box domain-containing protein</fullName>
    </recommendedName>
</protein>
<dbReference type="AlphaFoldDB" id="A0A5J5BPX1"/>
<dbReference type="PROSITE" id="PS50181">
    <property type="entry name" value="FBOX"/>
    <property type="match status" value="1"/>
</dbReference>
<accession>A0A5J5BPX1</accession>
<dbReference type="SMART" id="SM00256">
    <property type="entry name" value="FBOX"/>
    <property type="match status" value="1"/>
</dbReference>
<evidence type="ECO:0000313" key="2">
    <source>
        <dbReference type="EMBL" id="KAA8545203.1"/>
    </source>
</evidence>
<organism evidence="2 3">
    <name type="scientific">Nyssa sinensis</name>
    <dbReference type="NCBI Taxonomy" id="561372"/>
    <lineage>
        <taxon>Eukaryota</taxon>
        <taxon>Viridiplantae</taxon>
        <taxon>Streptophyta</taxon>
        <taxon>Embryophyta</taxon>
        <taxon>Tracheophyta</taxon>
        <taxon>Spermatophyta</taxon>
        <taxon>Magnoliopsida</taxon>
        <taxon>eudicotyledons</taxon>
        <taxon>Gunneridae</taxon>
        <taxon>Pentapetalae</taxon>
        <taxon>asterids</taxon>
        <taxon>Cornales</taxon>
        <taxon>Nyssaceae</taxon>
        <taxon>Nyssa</taxon>
    </lineage>
</organism>
<feature type="domain" description="F-box" evidence="1">
    <location>
        <begin position="3"/>
        <end position="49"/>
    </location>
</feature>
<dbReference type="CDD" id="cd22162">
    <property type="entry name" value="F-box_AtSKIP3-like"/>
    <property type="match status" value="1"/>
</dbReference>
<evidence type="ECO:0000259" key="1">
    <source>
        <dbReference type="PROSITE" id="PS50181"/>
    </source>
</evidence>
<dbReference type="InterPro" id="IPR001810">
    <property type="entry name" value="F-box_dom"/>
</dbReference>
<dbReference type="PANTHER" id="PTHR32278">
    <property type="entry name" value="F-BOX DOMAIN-CONTAINING PROTEIN"/>
    <property type="match status" value="1"/>
</dbReference>
<dbReference type="OrthoDB" id="1918565at2759"/>
<dbReference type="InterPro" id="IPR025886">
    <property type="entry name" value="PP2-like"/>
</dbReference>
<dbReference type="Pfam" id="PF00646">
    <property type="entry name" value="F-box"/>
    <property type="match status" value="1"/>
</dbReference>
<dbReference type="PANTHER" id="PTHR32278:SF15">
    <property type="entry name" value="F-BOX PROTEIN PP2-B13-RELATED"/>
    <property type="match status" value="1"/>
</dbReference>
<reference evidence="2 3" key="1">
    <citation type="submission" date="2019-09" db="EMBL/GenBank/DDBJ databases">
        <title>A chromosome-level genome assembly of the Chinese tupelo Nyssa sinensis.</title>
        <authorList>
            <person name="Yang X."/>
            <person name="Kang M."/>
            <person name="Yang Y."/>
            <person name="Xiong H."/>
            <person name="Wang M."/>
            <person name="Zhang Z."/>
            <person name="Wang Z."/>
            <person name="Wu H."/>
            <person name="Ma T."/>
            <person name="Liu J."/>
            <person name="Xi Z."/>
        </authorList>
    </citation>
    <scope>NUCLEOTIDE SEQUENCE [LARGE SCALE GENOMIC DNA]</scope>
    <source>
        <strain evidence="2">J267</strain>
        <tissue evidence="2">Leaf</tissue>
    </source>
</reference>
<name>A0A5J5BPX1_9ASTE</name>
<dbReference type="Gene3D" id="1.20.1280.50">
    <property type="match status" value="1"/>
</dbReference>
<dbReference type="SUPFAM" id="SSF81383">
    <property type="entry name" value="F-box domain"/>
    <property type="match status" value="1"/>
</dbReference>
<dbReference type="Pfam" id="PF14299">
    <property type="entry name" value="PP2"/>
    <property type="match status" value="1"/>
</dbReference>
<dbReference type="InterPro" id="IPR036047">
    <property type="entry name" value="F-box-like_dom_sf"/>
</dbReference>
<gene>
    <name evidence="2" type="ORF">F0562_019908</name>
</gene>
<dbReference type="EMBL" id="CM018033">
    <property type="protein sequence ID" value="KAA8545203.1"/>
    <property type="molecule type" value="Genomic_DNA"/>
</dbReference>
<sequence length="281" mass="31809">MAGLGFNMLPNDSVSTILSLTSPPDVCRSSLVSSTFRSAADSYVVWERFLPSDYWDIVSRSVTPLKFSSKHELFFCLCNPILIDGGNKSFTLEKSTGKKSYILSARELSITWGDEPTNWSWKYIPESRFSEVAVLKTISQLEVQGKIKTQMLSQNTTYGAYLIVKVSDGAYGLDSIPSEISIEVGNHVSTNTAYLQRVDHKKQQMECLFYMNRSQMLKMRVNQGVNKVLREREDGWMEIELGEFFSAEGDEEVKMSLMEVKGHHLKGGLIIEGIEVRHKHK</sequence>